<gene>
    <name evidence="3" type="primary">PUB4_10</name>
    <name evidence="3" type="ORF">g.35869</name>
</gene>
<dbReference type="InterPro" id="IPR054296">
    <property type="entry name" value="DUF7032"/>
</dbReference>
<protein>
    <submittedName>
        <fullName evidence="3">U-box domain-containing protein 4</fullName>
    </submittedName>
</protein>
<dbReference type="InterPro" id="IPR000225">
    <property type="entry name" value="Armadillo"/>
</dbReference>
<dbReference type="Pfam" id="PF23005">
    <property type="entry name" value="DUF7032"/>
    <property type="match status" value="1"/>
</dbReference>
<dbReference type="Pfam" id="PF00514">
    <property type="entry name" value="Arm"/>
    <property type="match status" value="1"/>
</dbReference>
<dbReference type="InterPro" id="IPR011989">
    <property type="entry name" value="ARM-like"/>
</dbReference>
<dbReference type="Gene3D" id="1.25.10.10">
    <property type="entry name" value="Leucine-rich Repeat Variant"/>
    <property type="match status" value="2"/>
</dbReference>
<organism evidence="3">
    <name type="scientific">Anthurium amnicola</name>
    <dbReference type="NCBI Taxonomy" id="1678845"/>
    <lineage>
        <taxon>Eukaryota</taxon>
        <taxon>Viridiplantae</taxon>
        <taxon>Streptophyta</taxon>
        <taxon>Embryophyta</taxon>
        <taxon>Tracheophyta</taxon>
        <taxon>Spermatophyta</taxon>
        <taxon>Magnoliopsida</taxon>
        <taxon>Liliopsida</taxon>
        <taxon>Araceae</taxon>
        <taxon>Pothoideae</taxon>
        <taxon>Potheae</taxon>
        <taxon>Anthurium</taxon>
    </lineage>
</organism>
<proteinExistence type="predicted"/>
<accession>A0A1D1Y8N7</accession>
<evidence type="ECO:0000256" key="1">
    <source>
        <dbReference type="PROSITE-ProRule" id="PRU00259"/>
    </source>
</evidence>
<feature type="non-terminal residue" evidence="3">
    <location>
        <position position="1"/>
    </location>
</feature>
<reference evidence="3" key="1">
    <citation type="submission" date="2015-07" db="EMBL/GenBank/DDBJ databases">
        <title>Transcriptome Assembly of Anthurium amnicola.</title>
        <authorList>
            <person name="Suzuki J."/>
        </authorList>
    </citation>
    <scope>NUCLEOTIDE SEQUENCE</scope>
</reference>
<sequence>EKARGGRRRLGNLPFSLSLSISPHTAEEAAHRRCAMKSPEGEEDYLRLSRHHLSSLADSLLAVRSFRGRWSAVAPKLDRLSAALDDLSDLPHLHSNPLSADLLRSLSHTLRAALHLSLLCHSPDLPPAKLRTQSDIAAASAALDQHLSDADLILRTGVLLDPPRSPPGSRRELVRAEARSLVTRLQIGGAASRGAALDELVGLLREDDKNVLIAAAQGAVPALVRLLDSPCQGTKEKAVAAISTVSSVESCRSVLVAEGVPLLNHLARVLDSGGGLAKEKACLALQTLTLTKENARAFGCRGGVFSLLQICQAGTPASQAAAAGVLKNLAAIDEIRPIFAEEGAVPVLIGLCASGTVAAQENTIACLRDLAEGPDVKTLISREGGVDCLKNYWDGQGRNLEPAAGLLRCLASSNLVAEHLVAAGFVPRAVAALCGESAATRTEAARAIHELGHRGKAAKEMGEAGCVPRLVRMLEAKGSEEKEAAVRALASLLAAADNRRAFRKDERGIMNTVQLLDPLLPCVNKRYPISVLASVSQSRKCRKRMVEAGACGFLQRLVDMEVEGARKLLETLGRGKIWGVFTRT</sequence>
<dbReference type="InterPro" id="IPR016024">
    <property type="entry name" value="ARM-type_fold"/>
</dbReference>
<dbReference type="PANTHER" id="PTHR46043:SF13">
    <property type="entry name" value="ARM REPEAT SUPERFAMILY PROTEIN"/>
    <property type="match status" value="1"/>
</dbReference>
<dbReference type="SMART" id="SM00185">
    <property type="entry name" value="ARM"/>
    <property type="match status" value="5"/>
</dbReference>
<dbReference type="PROSITE" id="PS50176">
    <property type="entry name" value="ARM_REPEAT"/>
    <property type="match status" value="1"/>
</dbReference>
<dbReference type="EMBL" id="GDJX01016936">
    <property type="protein sequence ID" value="JAT51000.1"/>
    <property type="molecule type" value="Transcribed_RNA"/>
</dbReference>
<evidence type="ECO:0000313" key="3">
    <source>
        <dbReference type="EMBL" id="JAT51000.1"/>
    </source>
</evidence>
<dbReference type="PANTHER" id="PTHR46043">
    <property type="entry name" value="ARM REPEAT SUPERFAMILY PROTEIN"/>
    <property type="match status" value="1"/>
</dbReference>
<feature type="repeat" description="ARM" evidence="1">
    <location>
        <begin position="218"/>
        <end position="260"/>
    </location>
</feature>
<name>A0A1D1Y8N7_9ARAE</name>
<dbReference type="AlphaFoldDB" id="A0A1D1Y8N7"/>
<dbReference type="SUPFAM" id="SSF48371">
    <property type="entry name" value="ARM repeat"/>
    <property type="match status" value="1"/>
</dbReference>
<feature type="domain" description="DUF7032" evidence="2">
    <location>
        <begin position="50"/>
        <end position="158"/>
    </location>
</feature>
<evidence type="ECO:0000259" key="2">
    <source>
        <dbReference type="Pfam" id="PF23005"/>
    </source>
</evidence>